<evidence type="ECO:0000256" key="2">
    <source>
        <dbReference type="ARBA" id="ARBA00008333"/>
    </source>
</evidence>
<evidence type="ECO:0000256" key="11">
    <source>
        <dbReference type="SAM" id="SignalP"/>
    </source>
</evidence>
<dbReference type="GO" id="GO:0020037">
    <property type="term" value="F:heme binding"/>
    <property type="evidence" value="ECO:0007669"/>
    <property type="project" value="InterPro"/>
</dbReference>
<feature type="domain" description="Cytochrome c" evidence="12">
    <location>
        <begin position="132"/>
        <end position="274"/>
    </location>
</feature>
<feature type="signal peptide" evidence="11">
    <location>
        <begin position="1"/>
        <end position="25"/>
    </location>
</feature>
<protein>
    <submittedName>
        <fullName evidence="13">High-affinity iron transporter</fullName>
    </submittedName>
</protein>
<accession>A0A2V3UNS9</accession>
<evidence type="ECO:0000313" key="14">
    <source>
        <dbReference type="Proteomes" id="UP000248014"/>
    </source>
</evidence>
<dbReference type="SUPFAM" id="SSF46626">
    <property type="entry name" value="Cytochrome c"/>
    <property type="match status" value="1"/>
</dbReference>
<dbReference type="GO" id="GO:0046872">
    <property type="term" value="F:metal ion binding"/>
    <property type="evidence" value="ECO:0007669"/>
    <property type="project" value="UniProtKB-KW"/>
</dbReference>
<evidence type="ECO:0000256" key="10">
    <source>
        <dbReference type="SAM" id="Phobius"/>
    </source>
</evidence>
<evidence type="ECO:0000313" key="13">
    <source>
        <dbReference type="EMBL" id="PXW67597.1"/>
    </source>
</evidence>
<name>A0A2V3UNS9_9SPHN</name>
<feature type="transmembrane region" description="Helical" evidence="10">
    <location>
        <begin position="607"/>
        <end position="632"/>
    </location>
</feature>
<feature type="transmembrane region" description="Helical" evidence="10">
    <location>
        <begin position="457"/>
        <end position="474"/>
    </location>
</feature>
<reference evidence="13 14" key="1">
    <citation type="submission" date="2018-05" db="EMBL/GenBank/DDBJ databases">
        <title>Genomic Encyclopedia of Type Strains, Phase IV (KMG-IV): sequencing the most valuable type-strain genomes for metagenomic binning, comparative biology and taxonomic classification.</title>
        <authorList>
            <person name="Goeker M."/>
        </authorList>
    </citation>
    <scope>NUCLEOTIDE SEQUENCE [LARGE SCALE GENOMIC DNA]</scope>
    <source>
        <strain evidence="13 14">DSM 3183</strain>
    </source>
</reference>
<evidence type="ECO:0000256" key="4">
    <source>
        <dbReference type="ARBA" id="ARBA00022692"/>
    </source>
</evidence>
<dbReference type="PANTHER" id="PTHR31632">
    <property type="entry name" value="IRON TRANSPORTER FTH1"/>
    <property type="match status" value="1"/>
</dbReference>
<evidence type="ECO:0000256" key="7">
    <source>
        <dbReference type="ARBA" id="ARBA00023004"/>
    </source>
</evidence>
<comment type="subcellular location">
    <subcellularLocation>
        <location evidence="1">Membrane</location>
        <topology evidence="1">Multi-pass membrane protein</topology>
    </subcellularLocation>
</comment>
<dbReference type="GO" id="GO:0015093">
    <property type="term" value="F:ferrous iron transmembrane transporter activity"/>
    <property type="evidence" value="ECO:0007669"/>
    <property type="project" value="TreeGrafter"/>
</dbReference>
<gene>
    <name evidence="13" type="ORF">C7451_1278</name>
</gene>
<dbReference type="InterPro" id="IPR004923">
    <property type="entry name" value="FTR1/Fip1/EfeU"/>
</dbReference>
<dbReference type="EMBL" id="QJJM01000027">
    <property type="protein sequence ID" value="PXW67597.1"/>
    <property type="molecule type" value="Genomic_DNA"/>
</dbReference>
<feature type="transmembrane region" description="Helical" evidence="10">
    <location>
        <begin position="565"/>
        <end position="587"/>
    </location>
</feature>
<sequence length="648" mass="68338">MNIRLLKAHIILVLALLGMTFPAMARAAPGDVQTVWRLLDYVAVDYSEAVSNGKVTSEAEYAEMTEFSATARLRIASLPKTSAQQALVGQAVGLERAIAGKSSPETVAKNARSLAAALLDAYPVTLAPTKAPDLERGAKLYTENCAACHGATGDGRGPSAAGLDPAPIAFADISRARQRSLFALYQVISQGLDGTSMQGFSQLSSEDRWALANYSGSIAFADTSVGEKLWKGDPSIRKEIPDLTTLATITPAKLGAAIGQEKADAVMAYLRAHPEAITTAPTGSLAVAREKLRQSLAAYRAGDRNAAEELALSAYLDGFEPVEPMLASRDAALMARIERAMGGLRSAISKAVPVSELEIQVDALDGLFSEAEVAISPDSASDASTFIGALTILLREGLEALLIVVAMIAFLRKADRADVLPYVHGGWISALLAGVATWIAATFVIGISGASRELTEGFGSLLAAVILLSVGIWMHGKSQADEWQRYIRATLGKALTRGSAWFLFGLAFLAVYREVFETIIFYAALSTQGNGGVMFAGAATAIALLGVIAWAMLRYSRRLPITKFFAYSSLLMAILAVILIGKGVAALQEAGLININSLDGFPRIGSLGIFPATEPLLAQAIMLALLVVGFWFNTRHAAAAAGSDRAAV</sequence>
<keyword evidence="4 10" id="KW-0812">Transmembrane</keyword>
<dbReference type="PROSITE" id="PS51007">
    <property type="entry name" value="CYTC"/>
    <property type="match status" value="1"/>
</dbReference>
<dbReference type="InterPro" id="IPR009056">
    <property type="entry name" value="Cyt_c-like_dom"/>
</dbReference>
<keyword evidence="11" id="KW-0732">Signal</keyword>
<feature type="transmembrane region" description="Helical" evidence="10">
    <location>
        <begin position="494"/>
        <end position="512"/>
    </location>
</feature>
<keyword evidence="6 10" id="KW-1133">Transmembrane helix</keyword>
<evidence type="ECO:0000256" key="8">
    <source>
        <dbReference type="ARBA" id="ARBA00023136"/>
    </source>
</evidence>
<evidence type="ECO:0000259" key="12">
    <source>
        <dbReference type="PROSITE" id="PS51007"/>
    </source>
</evidence>
<organism evidence="13 14">
    <name type="scientific">Blastomonas natatoria</name>
    <dbReference type="NCBI Taxonomy" id="34015"/>
    <lineage>
        <taxon>Bacteria</taxon>
        <taxon>Pseudomonadati</taxon>
        <taxon>Pseudomonadota</taxon>
        <taxon>Alphaproteobacteria</taxon>
        <taxon>Sphingomonadales</taxon>
        <taxon>Sphingomonadaceae</taxon>
        <taxon>Blastomonas</taxon>
    </lineage>
</organism>
<evidence type="ECO:0000256" key="1">
    <source>
        <dbReference type="ARBA" id="ARBA00004141"/>
    </source>
</evidence>
<evidence type="ECO:0000256" key="3">
    <source>
        <dbReference type="ARBA" id="ARBA00022617"/>
    </source>
</evidence>
<feature type="transmembrane region" description="Helical" evidence="10">
    <location>
        <begin position="422"/>
        <end position="445"/>
    </location>
</feature>
<dbReference type="PANTHER" id="PTHR31632:SF2">
    <property type="entry name" value="PLASMA MEMBRANE IRON PERMEASE"/>
    <property type="match status" value="1"/>
</dbReference>
<keyword evidence="7 9" id="KW-0408">Iron</keyword>
<dbReference type="AlphaFoldDB" id="A0A2V3UNS9"/>
<evidence type="ECO:0000256" key="5">
    <source>
        <dbReference type="ARBA" id="ARBA00022723"/>
    </source>
</evidence>
<dbReference type="Pfam" id="PF03239">
    <property type="entry name" value="FTR1"/>
    <property type="match status" value="1"/>
</dbReference>
<dbReference type="Gene3D" id="1.10.760.10">
    <property type="entry name" value="Cytochrome c-like domain"/>
    <property type="match status" value="1"/>
</dbReference>
<feature type="transmembrane region" description="Helical" evidence="10">
    <location>
        <begin position="386"/>
        <end position="410"/>
    </location>
</feature>
<dbReference type="GO" id="GO:0009055">
    <property type="term" value="F:electron transfer activity"/>
    <property type="evidence" value="ECO:0007669"/>
    <property type="project" value="InterPro"/>
</dbReference>
<keyword evidence="14" id="KW-1185">Reference proteome</keyword>
<keyword evidence="3 9" id="KW-0349">Heme</keyword>
<comment type="caution">
    <text evidence="13">The sequence shown here is derived from an EMBL/GenBank/DDBJ whole genome shotgun (WGS) entry which is preliminary data.</text>
</comment>
<evidence type="ECO:0000256" key="9">
    <source>
        <dbReference type="PROSITE-ProRule" id="PRU00433"/>
    </source>
</evidence>
<comment type="similarity">
    <text evidence="2">Belongs to the oxidase-dependent Fe transporter (OFeT) (TC 9.A.10.1) family.</text>
</comment>
<dbReference type="Pfam" id="PF00034">
    <property type="entry name" value="Cytochrom_C"/>
    <property type="match status" value="1"/>
</dbReference>
<proteinExistence type="inferred from homology"/>
<keyword evidence="5 9" id="KW-0479">Metal-binding</keyword>
<feature type="chain" id="PRO_5016036870" evidence="11">
    <location>
        <begin position="26"/>
        <end position="648"/>
    </location>
</feature>
<feature type="transmembrane region" description="Helical" evidence="10">
    <location>
        <begin position="532"/>
        <end position="553"/>
    </location>
</feature>
<keyword evidence="8 10" id="KW-0472">Membrane</keyword>
<dbReference type="InterPro" id="IPR036909">
    <property type="entry name" value="Cyt_c-like_dom_sf"/>
</dbReference>
<evidence type="ECO:0000256" key="6">
    <source>
        <dbReference type="ARBA" id="ARBA00022989"/>
    </source>
</evidence>
<dbReference type="Proteomes" id="UP000248014">
    <property type="component" value="Unassembled WGS sequence"/>
</dbReference>
<dbReference type="GO" id="GO:0033573">
    <property type="term" value="C:high-affinity iron permease complex"/>
    <property type="evidence" value="ECO:0007669"/>
    <property type="project" value="InterPro"/>
</dbReference>